<accession>A0A8J4T9M8</accession>
<evidence type="ECO:0000259" key="1">
    <source>
        <dbReference type="PROSITE" id="PS50004"/>
    </source>
</evidence>
<dbReference type="InterPro" id="IPR000008">
    <property type="entry name" value="C2_dom"/>
</dbReference>
<proteinExistence type="predicted"/>
<dbReference type="Pfam" id="PF00168">
    <property type="entry name" value="C2"/>
    <property type="match status" value="1"/>
</dbReference>
<sequence>MVPPPPDPLFINSSTYPLAKYFIRPQHIPGSRELPDVYVKVYLLSGRRKKSTKRKTGIIRHSSSPSFNASFTYELTSQDVHVGFLEVTAWHATNLGENVLLGQVYIQLRSLRPGQCVTKWYSLSADWNIV</sequence>
<dbReference type="SUPFAM" id="SSF49562">
    <property type="entry name" value="C2 domain (Calcium/lipid-binding domain, CaLB)"/>
    <property type="match status" value="1"/>
</dbReference>
<gene>
    <name evidence="2" type="ORF">PHET_07639</name>
</gene>
<dbReference type="PROSITE" id="PS50004">
    <property type="entry name" value="C2"/>
    <property type="match status" value="1"/>
</dbReference>
<dbReference type="OrthoDB" id="67688at2759"/>
<reference evidence="2" key="1">
    <citation type="submission" date="2019-05" db="EMBL/GenBank/DDBJ databases">
        <title>Annotation for the trematode Paragonimus heterotremus.</title>
        <authorList>
            <person name="Choi Y.-J."/>
        </authorList>
    </citation>
    <scope>NUCLEOTIDE SEQUENCE</scope>
    <source>
        <strain evidence="2">LC</strain>
    </source>
</reference>
<comment type="caution">
    <text evidence="2">The sequence shown here is derived from an EMBL/GenBank/DDBJ whole genome shotgun (WGS) entry which is preliminary data.</text>
</comment>
<feature type="domain" description="C2" evidence="1">
    <location>
        <begin position="1"/>
        <end position="121"/>
    </location>
</feature>
<dbReference type="SMART" id="SM00239">
    <property type="entry name" value="C2"/>
    <property type="match status" value="1"/>
</dbReference>
<dbReference type="GO" id="GO:0042043">
    <property type="term" value="F:neurexin family protein binding"/>
    <property type="evidence" value="ECO:0007669"/>
    <property type="project" value="TreeGrafter"/>
</dbReference>
<dbReference type="EMBL" id="LUCH01004252">
    <property type="protein sequence ID" value="KAF5399211.1"/>
    <property type="molecule type" value="Genomic_DNA"/>
</dbReference>
<dbReference type="InterPro" id="IPR035892">
    <property type="entry name" value="C2_domain_sf"/>
</dbReference>
<dbReference type="AlphaFoldDB" id="A0A8J4T9M8"/>
<organism evidence="2 3">
    <name type="scientific">Paragonimus heterotremus</name>
    <dbReference type="NCBI Taxonomy" id="100268"/>
    <lineage>
        <taxon>Eukaryota</taxon>
        <taxon>Metazoa</taxon>
        <taxon>Spiralia</taxon>
        <taxon>Lophotrochozoa</taxon>
        <taxon>Platyhelminthes</taxon>
        <taxon>Trematoda</taxon>
        <taxon>Digenea</taxon>
        <taxon>Plagiorchiida</taxon>
        <taxon>Troglotremata</taxon>
        <taxon>Troglotrematidae</taxon>
        <taxon>Paragonimus</taxon>
    </lineage>
</organism>
<evidence type="ECO:0000313" key="3">
    <source>
        <dbReference type="Proteomes" id="UP000748531"/>
    </source>
</evidence>
<dbReference type="Gene3D" id="2.60.40.150">
    <property type="entry name" value="C2 domain"/>
    <property type="match status" value="1"/>
</dbReference>
<dbReference type="PANTHER" id="PTHR45716">
    <property type="entry name" value="BITESIZE, ISOFORM I"/>
    <property type="match status" value="1"/>
</dbReference>
<dbReference type="GO" id="GO:0006887">
    <property type="term" value="P:exocytosis"/>
    <property type="evidence" value="ECO:0007669"/>
    <property type="project" value="TreeGrafter"/>
</dbReference>
<protein>
    <recommendedName>
        <fullName evidence="1">C2 domain-containing protein</fullName>
    </recommendedName>
</protein>
<keyword evidence="3" id="KW-1185">Reference proteome</keyword>
<name>A0A8J4T9M8_9TREM</name>
<dbReference type="PANTHER" id="PTHR45716:SF2">
    <property type="entry name" value="BITESIZE, ISOFORM I"/>
    <property type="match status" value="1"/>
</dbReference>
<dbReference type="Proteomes" id="UP000748531">
    <property type="component" value="Unassembled WGS sequence"/>
</dbReference>
<evidence type="ECO:0000313" key="2">
    <source>
        <dbReference type="EMBL" id="KAF5399211.1"/>
    </source>
</evidence>